<dbReference type="AlphaFoldDB" id="A0A645GR66"/>
<evidence type="ECO:0000256" key="1">
    <source>
        <dbReference type="SAM" id="MobiDB-lite"/>
    </source>
</evidence>
<feature type="compositionally biased region" description="Basic residues" evidence="1">
    <location>
        <begin position="51"/>
        <end position="71"/>
    </location>
</feature>
<evidence type="ECO:0000313" key="2">
    <source>
        <dbReference type="EMBL" id="MPN28720.1"/>
    </source>
</evidence>
<accession>A0A645GR66</accession>
<protein>
    <submittedName>
        <fullName evidence="2">Uncharacterized protein</fullName>
    </submittedName>
</protein>
<comment type="caution">
    <text evidence="2">The sequence shown here is derived from an EMBL/GenBank/DDBJ whole genome shotgun (WGS) entry which is preliminary data.</text>
</comment>
<reference evidence="2" key="1">
    <citation type="submission" date="2019-08" db="EMBL/GenBank/DDBJ databases">
        <authorList>
            <person name="Kucharzyk K."/>
            <person name="Murdoch R.W."/>
            <person name="Higgins S."/>
            <person name="Loffler F."/>
        </authorList>
    </citation>
    <scope>NUCLEOTIDE SEQUENCE</scope>
</reference>
<dbReference type="EMBL" id="VSSQ01079104">
    <property type="protein sequence ID" value="MPN28720.1"/>
    <property type="molecule type" value="Genomic_DNA"/>
</dbReference>
<feature type="region of interest" description="Disordered" evidence="1">
    <location>
        <begin position="49"/>
        <end position="71"/>
    </location>
</feature>
<organism evidence="2">
    <name type="scientific">bioreactor metagenome</name>
    <dbReference type="NCBI Taxonomy" id="1076179"/>
    <lineage>
        <taxon>unclassified sequences</taxon>
        <taxon>metagenomes</taxon>
        <taxon>ecological metagenomes</taxon>
    </lineage>
</organism>
<proteinExistence type="predicted"/>
<feature type="region of interest" description="Disordered" evidence="1">
    <location>
        <begin position="1"/>
        <end position="20"/>
    </location>
</feature>
<name>A0A645GR66_9ZZZZ</name>
<sequence>MAPFPHLSASADSGTDFRDGPFQTARRRILADQRSASDGPPACFRMVRGGRSGRRSDHRHASGHALHHRNSVLRSDEAEHFRTEKALFPLHRPDGEHGDVLQPLYARKGDAEHCRGCRARRIWNRLLAERCVRRTLSPLHSGRLCRHCGGGSFLCRKGSGETGGPFRK</sequence>
<gene>
    <name evidence="2" type="ORF">SDC9_176165</name>
</gene>